<organism evidence="1">
    <name type="scientific">marine metagenome</name>
    <dbReference type="NCBI Taxonomy" id="408172"/>
    <lineage>
        <taxon>unclassified sequences</taxon>
        <taxon>metagenomes</taxon>
        <taxon>ecological metagenomes</taxon>
    </lineage>
</organism>
<dbReference type="EMBL" id="UINC01111219">
    <property type="protein sequence ID" value="SVC79277.1"/>
    <property type="molecule type" value="Genomic_DNA"/>
</dbReference>
<dbReference type="AlphaFoldDB" id="A0A382Q2I9"/>
<protein>
    <submittedName>
        <fullName evidence="1">Uncharacterized protein</fullName>
    </submittedName>
</protein>
<evidence type="ECO:0000313" key="1">
    <source>
        <dbReference type="EMBL" id="SVC79277.1"/>
    </source>
</evidence>
<proteinExistence type="predicted"/>
<accession>A0A382Q2I9</accession>
<reference evidence="1" key="1">
    <citation type="submission" date="2018-05" db="EMBL/GenBank/DDBJ databases">
        <authorList>
            <person name="Lanie J.A."/>
            <person name="Ng W.-L."/>
            <person name="Kazmierczak K.M."/>
            <person name="Andrzejewski T.M."/>
            <person name="Davidsen T.M."/>
            <person name="Wayne K.J."/>
            <person name="Tettelin H."/>
            <person name="Glass J.I."/>
            <person name="Rusch D."/>
            <person name="Podicherti R."/>
            <person name="Tsui H.-C.T."/>
            <person name="Winkler M.E."/>
        </authorList>
    </citation>
    <scope>NUCLEOTIDE SEQUENCE</scope>
</reference>
<name>A0A382Q2I9_9ZZZZ</name>
<sequence length="250" mass="29522">MQKIDELHSDVSGLDLNFRPETYWGIPESMLANIKGNKRRKLVKDALNKGETIPDYVFEPSWPVEMRQNLMRQHPGLAGGEYLPDYITGEVEIARIVMPYTTLCDVTSVRVRWRKGKFIYRCIDEYWDDGFRYYTNPKTSKYPLSLAGMINLILDIQCGEFRYGDPFIYSLFYQWYCEDGCDYDQPLEIESEFYPQLFPYFYALQESFFRTVSADDEEELTAEEHYDRALKGFNLPRVRSNVELKQKGCR</sequence>
<gene>
    <name evidence="1" type="ORF">METZ01_LOCUS332131</name>
</gene>